<dbReference type="AlphaFoldDB" id="A0A4D9DWR1"/>
<reference evidence="1 2" key="2">
    <citation type="submission" date="2019-04" db="EMBL/GenBank/DDBJ databases">
        <title>The genome sequence of big-headed turtle.</title>
        <authorList>
            <person name="Gong S."/>
        </authorList>
    </citation>
    <scope>NUCLEOTIDE SEQUENCE [LARGE SCALE GENOMIC DNA]</scope>
    <source>
        <strain evidence="1">DO16091913</strain>
        <tissue evidence="1">Muscle</tissue>
    </source>
</reference>
<keyword evidence="2" id="KW-1185">Reference proteome</keyword>
<name>A0A4D9DWR1_9SAUR</name>
<protein>
    <submittedName>
        <fullName evidence="1">Alpha-1,3-mannosyl-glycoprotein 4-beta-N-acetylglucosaminyltransferase C-like</fullName>
    </submittedName>
</protein>
<dbReference type="PANTHER" id="PTHR22796">
    <property type="entry name" value="URG4-RELATED"/>
    <property type="match status" value="1"/>
</dbReference>
<keyword evidence="1" id="KW-0808">Transferase</keyword>
<dbReference type="OrthoDB" id="1597724at2759"/>
<evidence type="ECO:0000313" key="2">
    <source>
        <dbReference type="Proteomes" id="UP000297703"/>
    </source>
</evidence>
<dbReference type="Proteomes" id="UP000297703">
    <property type="component" value="Unassembled WGS sequence"/>
</dbReference>
<dbReference type="PANTHER" id="PTHR22796:SF6">
    <property type="entry name" value="INTERFERON-INDUCED VERY LARGE GTPASE 1-RELATED"/>
    <property type="match status" value="1"/>
</dbReference>
<proteinExistence type="predicted"/>
<accession>A0A4D9DWR1</accession>
<dbReference type="EMBL" id="QXTE01000224">
    <property type="protein sequence ID" value="TFK01547.1"/>
    <property type="molecule type" value="Genomic_DNA"/>
</dbReference>
<comment type="caution">
    <text evidence="1">The sequence shown here is derived from an EMBL/GenBank/DDBJ whole genome shotgun (WGS) entry which is preliminary data.</text>
</comment>
<gene>
    <name evidence="1" type="ORF">DR999_PMT16227</name>
</gene>
<reference evidence="1 2" key="1">
    <citation type="submission" date="2019-04" db="EMBL/GenBank/DDBJ databases">
        <title>Draft genome of the big-headed turtle Platysternon megacephalum.</title>
        <authorList>
            <person name="Gong S."/>
        </authorList>
    </citation>
    <scope>NUCLEOTIDE SEQUENCE [LARGE SCALE GENOMIC DNA]</scope>
    <source>
        <strain evidence="1">DO16091913</strain>
        <tissue evidence="1">Muscle</tissue>
    </source>
</reference>
<dbReference type="GO" id="GO:0016757">
    <property type="term" value="F:glycosyltransferase activity"/>
    <property type="evidence" value="ECO:0007669"/>
    <property type="project" value="UniProtKB-KW"/>
</dbReference>
<organism evidence="1 2">
    <name type="scientific">Platysternon megacephalum</name>
    <name type="common">big-headed turtle</name>
    <dbReference type="NCBI Taxonomy" id="55544"/>
    <lineage>
        <taxon>Eukaryota</taxon>
        <taxon>Metazoa</taxon>
        <taxon>Chordata</taxon>
        <taxon>Craniata</taxon>
        <taxon>Vertebrata</taxon>
        <taxon>Euteleostomi</taxon>
        <taxon>Archelosauria</taxon>
        <taxon>Testudinata</taxon>
        <taxon>Testudines</taxon>
        <taxon>Cryptodira</taxon>
        <taxon>Durocryptodira</taxon>
        <taxon>Testudinoidea</taxon>
        <taxon>Platysternidae</taxon>
        <taxon>Platysternon</taxon>
    </lineage>
</organism>
<dbReference type="STRING" id="55544.A0A4D9DWR1"/>
<keyword evidence="1" id="KW-0328">Glycosyltransferase</keyword>
<sequence>MRSNHPALNANRSKLETYILKSLAEEENFQKYRQYIHFPKDFLENFIKKCVDDYCLDKKAQRLKNFLDISLDSFQVLVHSAIRDSTKVVKDRSGNVSLWLDEFCRRLGDVLDLPRSDLKSIEHQETRDVEFLKEAMSKALDPVLENLKKDFAGVDMGPFQRKPHKILAEQLSGCWEQCPFCKAVCTNTIFNHDGDHSLSFHRPQATTGFHWYKTNHLVTDICSSLVASNCSIVLGEDHKIPYKNYRDAGPRYSKWSITPDTSVQSYWKWFVCHFRAELESQHCGKFEGKGEIPSQWKQITKQDVLSELEKQF</sequence>
<evidence type="ECO:0000313" key="1">
    <source>
        <dbReference type="EMBL" id="TFK01547.1"/>
    </source>
</evidence>